<keyword evidence="8 10" id="KW-0560">Oxidoreductase</keyword>
<comment type="pathway">
    <text evidence="3 10">Aromatic compound metabolism; 3-phenylpropanoate degradation.</text>
</comment>
<dbReference type="AlphaFoldDB" id="A0A1X0B2A7"/>
<comment type="subunit">
    <text evidence="5 10">Homotetramer.</text>
</comment>
<feature type="active site" description="Proton donor" evidence="10">
    <location>
        <position position="115"/>
    </location>
</feature>
<evidence type="ECO:0000259" key="11">
    <source>
        <dbReference type="Pfam" id="PF02900"/>
    </source>
</evidence>
<sequence>MPIALCCMSHSPLLNLPGPSRELLDDIASGLDAARAFVADFDPQLVVTFSPDHYNGFFYRLMPPFCIGTAAAGVGDYGTHEGPLDVAADIAEACAQACWDAGVDVAISSSMDVDHGTVQPLQELFGAATARPVVPIFINSVATPLGPLARTRALGAAVGAYLATLDLRVLVLGSGGLSHDPPVPTLASALPAARDRIVHGVPMTPEQRLARQAAVSQAAADFAHGQSPLRPLNPEWDGSLLDIFDTGRLADLDVWSNTFIATEGGNSAHEIRTWVAAFAALAAAGPYRTGNHFYRAAPELIAGFAIRTAVPSAS</sequence>
<organism evidence="12 13">
    <name type="scientific">Mycobacterium aquaticum</name>
    <dbReference type="NCBI Taxonomy" id="1927124"/>
    <lineage>
        <taxon>Bacteria</taxon>
        <taxon>Bacillati</taxon>
        <taxon>Actinomycetota</taxon>
        <taxon>Actinomycetes</taxon>
        <taxon>Mycobacteriales</taxon>
        <taxon>Mycobacteriaceae</taxon>
        <taxon>Mycobacterium</taxon>
    </lineage>
</organism>
<comment type="similarity">
    <text evidence="4 10">Belongs to the LigB/MhpB extradiol dioxygenase family.</text>
</comment>
<evidence type="ECO:0000256" key="6">
    <source>
        <dbReference type="ARBA" id="ARBA00022797"/>
    </source>
</evidence>
<dbReference type="GO" id="GO:0047070">
    <property type="term" value="F:3-carboxyethylcatechol 2,3-dioxygenase activity"/>
    <property type="evidence" value="ECO:0007669"/>
    <property type="project" value="UniProtKB-UniRule"/>
</dbReference>
<evidence type="ECO:0000256" key="5">
    <source>
        <dbReference type="ARBA" id="ARBA00011881"/>
    </source>
</evidence>
<evidence type="ECO:0000256" key="8">
    <source>
        <dbReference type="ARBA" id="ARBA00023002"/>
    </source>
</evidence>
<keyword evidence="6 10" id="KW-0058">Aromatic hydrocarbons catabolism</keyword>
<comment type="cofactor">
    <cofactor evidence="10">
        <name>Fe(2+)</name>
        <dbReference type="ChEBI" id="CHEBI:29033"/>
    </cofactor>
</comment>
<dbReference type="Gene3D" id="3.40.830.10">
    <property type="entry name" value="LigB-like"/>
    <property type="match status" value="1"/>
</dbReference>
<feature type="active site" description="Proton acceptor" evidence="10">
    <location>
        <position position="179"/>
    </location>
</feature>
<evidence type="ECO:0000256" key="1">
    <source>
        <dbReference type="ARBA" id="ARBA00001748"/>
    </source>
</evidence>
<dbReference type="NCBIfam" id="NF009910">
    <property type="entry name" value="PRK13370.1-4"/>
    <property type="match status" value="1"/>
</dbReference>
<dbReference type="EMBL" id="MVHF01000008">
    <property type="protein sequence ID" value="ORA36447.1"/>
    <property type="molecule type" value="Genomic_DNA"/>
</dbReference>
<reference evidence="12 13" key="1">
    <citation type="submission" date="2017-02" db="EMBL/GenBank/DDBJ databases">
        <title>The new phylogeny of genus Mycobacterium.</title>
        <authorList>
            <person name="Tortoli E."/>
            <person name="Trovato A."/>
            <person name="Cirillo D.M."/>
        </authorList>
    </citation>
    <scope>NUCLEOTIDE SEQUENCE [LARGE SCALE GENOMIC DNA]</scope>
    <source>
        <strain evidence="12 13">RW6</strain>
    </source>
</reference>
<name>A0A1X0B2A7_9MYCO</name>
<evidence type="ECO:0000313" key="12">
    <source>
        <dbReference type="EMBL" id="ORA36447.1"/>
    </source>
</evidence>
<dbReference type="OrthoDB" id="8673673at2"/>
<evidence type="ECO:0000256" key="9">
    <source>
        <dbReference type="ARBA" id="ARBA00023004"/>
    </source>
</evidence>
<evidence type="ECO:0000256" key="2">
    <source>
        <dbReference type="ARBA" id="ARBA00001843"/>
    </source>
</evidence>
<dbReference type="UniPathway" id="UPA00714"/>
<dbReference type="HAMAP" id="MF_01653">
    <property type="entry name" value="MhpB"/>
    <property type="match status" value="1"/>
</dbReference>
<keyword evidence="13" id="KW-1185">Reference proteome</keyword>
<dbReference type="Proteomes" id="UP000192448">
    <property type="component" value="Unassembled WGS sequence"/>
</dbReference>
<keyword evidence="7 10" id="KW-0223">Dioxygenase</keyword>
<keyword evidence="9 10" id="KW-0408">Iron</keyword>
<dbReference type="EC" id="1.13.11.16" evidence="10"/>
<comment type="function">
    <text evidence="10">Catalyzes the non-heme iron(II)-dependent oxidative cleavage of 2,3-dihydroxyphenylpropionic acid and 2,3-dihydroxicinnamic acid into 2-hydroxy-6-ketononadienedioate and 2-hydroxy-6-ketononatrienedioate, respectively.</text>
</comment>
<dbReference type="InterPro" id="IPR023789">
    <property type="entry name" value="DHPP/DHXA_dioxygenase"/>
</dbReference>
<comment type="caution">
    <text evidence="12">The sequence shown here is derived from an EMBL/GenBank/DDBJ whole genome shotgun (WGS) entry which is preliminary data.</text>
</comment>
<evidence type="ECO:0000313" key="13">
    <source>
        <dbReference type="Proteomes" id="UP000192448"/>
    </source>
</evidence>
<dbReference type="Pfam" id="PF02900">
    <property type="entry name" value="LigB"/>
    <property type="match status" value="1"/>
</dbReference>
<evidence type="ECO:0000256" key="3">
    <source>
        <dbReference type="ARBA" id="ARBA00005207"/>
    </source>
</evidence>
<dbReference type="GO" id="GO:0019380">
    <property type="term" value="P:3-phenylpropionate catabolic process"/>
    <property type="evidence" value="ECO:0007669"/>
    <property type="project" value="UniProtKB-UniRule"/>
</dbReference>
<evidence type="ECO:0000256" key="4">
    <source>
        <dbReference type="ARBA" id="ARBA00007030"/>
    </source>
</evidence>
<evidence type="ECO:0000256" key="7">
    <source>
        <dbReference type="ARBA" id="ARBA00022964"/>
    </source>
</evidence>
<comment type="catalytic activity">
    <reaction evidence="2 10">
        <text>3-(2,3-dihydroxyphenyl)propanoate + O2 = (2Z,4E)-2-hydroxy-6-oxonona-2,4-dienedioate + H(+)</text>
        <dbReference type="Rhea" id="RHEA:23840"/>
        <dbReference type="ChEBI" id="CHEBI:15378"/>
        <dbReference type="ChEBI" id="CHEBI:15379"/>
        <dbReference type="ChEBI" id="CHEBI:46951"/>
        <dbReference type="ChEBI" id="CHEBI:66887"/>
        <dbReference type="EC" id="1.13.11.16"/>
    </reaction>
</comment>
<dbReference type="GO" id="GO:0008198">
    <property type="term" value="F:ferrous iron binding"/>
    <property type="evidence" value="ECO:0007669"/>
    <property type="project" value="InterPro"/>
</dbReference>
<dbReference type="STRING" id="1927124.BST13_10940"/>
<protein>
    <recommendedName>
        <fullName evidence="10">2,3-dihydroxyphenylpropionate/2,3-dihydroxicinnamic acid 1,2-dioxygenase</fullName>
        <ecNumber evidence="10">1.13.11.16</ecNumber>
    </recommendedName>
    <alternativeName>
        <fullName evidence="10">3-carboxyethylcatechol 2,3-dioxygenase</fullName>
    </alternativeName>
</protein>
<feature type="domain" description="Extradiol ring-cleavage dioxygenase class III enzyme subunit B" evidence="11">
    <location>
        <begin position="6"/>
        <end position="304"/>
    </location>
</feature>
<comment type="catalytic activity">
    <reaction evidence="1 10">
        <text>(2E)-3-(2,3-dihydroxyphenyl)prop-2-enoate + O2 = (2Z,4E,7E)-2-hydroxy-6-oxonona-2,4,7-trienedioate + H(+)</text>
        <dbReference type="Rhea" id="RHEA:25054"/>
        <dbReference type="ChEBI" id="CHEBI:15378"/>
        <dbReference type="ChEBI" id="CHEBI:15379"/>
        <dbReference type="ChEBI" id="CHEBI:58642"/>
        <dbReference type="ChEBI" id="CHEBI:66888"/>
        <dbReference type="EC" id="1.13.11.16"/>
    </reaction>
</comment>
<dbReference type="InterPro" id="IPR004183">
    <property type="entry name" value="Xdiol_dOase_suB"/>
</dbReference>
<proteinExistence type="inferred from homology"/>
<evidence type="ECO:0000256" key="10">
    <source>
        <dbReference type="HAMAP-Rule" id="MF_01653"/>
    </source>
</evidence>
<gene>
    <name evidence="10 12" type="primary">mhpB</name>
    <name evidence="12" type="ORF">BST13_10940</name>
</gene>
<dbReference type="SUPFAM" id="SSF53213">
    <property type="entry name" value="LigB-like"/>
    <property type="match status" value="1"/>
</dbReference>
<accession>A0A1X0B2A7</accession>